<sequence length="241" mass="25257">MGYCTGAHGRFGGGAGVFGVRLGAAPAVAAVPLGGGCAGRSWTGGGPGGRPAPPRCGRGSAPLRPPVQGAGPVPGLLPGPGPQSRALLRRPRRHGPFLGVPEPRPRALQLRPLLGASQQATVPCQCDCDTAEGKLCHSLLGCSRRRCGHRLRHLTAGDITMEGLDKNRQLQTGEIIIIVAVLLMWAAVIALFCRQYDIIKDNDSNNNKEKTKPSSEHSTPERPTGGLLRSKKSPSVNIIEV</sequence>
<keyword evidence="3" id="KW-0964">Secreted</keyword>
<dbReference type="GO" id="GO:0005886">
    <property type="term" value="C:plasma membrane"/>
    <property type="evidence" value="ECO:0007669"/>
    <property type="project" value="TreeGrafter"/>
</dbReference>
<name>A0A8B9DZ16_ANSCY</name>
<feature type="compositionally biased region" description="Basic and acidic residues" evidence="8">
    <location>
        <begin position="203"/>
        <end position="220"/>
    </location>
</feature>
<reference evidence="10" key="1">
    <citation type="submission" date="2025-08" db="UniProtKB">
        <authorList>
            <consortium name="Ensembl"/>
        </authorList>
    </citation>
    <scope>IDENTIFICATION</scope>
</reference>
<evidence type="ECO:0000256" key="4">
    <source>
        <dbReference type="ARBA" id="ARBA00022692"/>
    </source>
</evidence>
<evidence type="ECO:0000256" key="8">
    <source>
        <dbReference type="SAM" id="MobiDB-lite"/>
    </source>
</evidence>
<evidence type="ECO:0000313" key="11">
    <source>
        <dbReference type="Proteomes" id="UP000694521"/>
    </source>
</evidence>
<dbReference type="Proteomes" id="UP000694521">
    <property type="component" value="Unplaced"/>
</dbReference>
<dbReference type="InterPro" id="IPR052120">
    <property type="entry name" value="FNDC_type_III_4/5"/>
</dbReference>
<comment type="subcellular location">
    <subcellularLocation>
        <location evidence="1">Membrane</location>
        <topology evidence="1">Single-pass membrane protein</topology>
    </subcellularLocation>
    <subcellularLocation>
        <location evidence="2">Secreted</location>
    </subcellularLocation>
</comment>
<dbReference type="AlphaFoldDB" id="A0A8B9DZ16"/>
<keyword evidence="11" id="KW-1185">Reference proteome</keyword>
<gene>
    <name evidence="10" type="primary">FNDC4</name>
</gene>
<evidence type="ECO:0000256" key="9">
    <source>
        <dbReference type="SAM" id="Phobius"/>
    </source>
</evidence>
<evidence type="ECO:0000256" key="7">
    <source>
        <dbReference type="ARBA" id="ARBA00023180"/>
    </source>
</evidence>
<evidence type="ECO:0000256" key="5">
    <source>
        <dbReference type="ARBA" id="ARBA00022989"/>
    </source>
</evidence>
<protein>
    <submittedName>
        <fullName evidence="10">Fibronectin type III domain containing 4</fullName>
    </submittedName>
</protein>
<dbReference type="Ensembl" id="ENSACDT00005016188.1">
    <property type="protein sequence ID" value="ENSACDP00005013437.1"/>
    <property type="gene ID" value="ENSACDG00005009889.1"/>
</dbReference>
<reference evidence="10" key="2">
    <citation type="submission" date="2025-09" db="UniProtKB">
        <authorList>
            <consortium name="Ensembl"/>
        </authorList>
    </citation>
    <scope>IDENTIFICATION</scope>
</reference>
<evidence type="ECO:0000256" key="1">
    <source>
        <dbReference type="ARBA" id="ARBA00004167"/>
    </source>
</evidence>
<evidence type="ECO:0000313" key="10">
    <source>
        <dbReference type="Ensembl" id="ENSACDP00005013437.1"/>
    </source>
</evidence>
<dbReference type="GO" id="GO:0050728">
    <property type="term" value="P:negative regulation of inflammatory response"/>
    <property type="evidence" value="ECO:0007669"/>
    <property type="project" value="TreeGrafter"/>
</dbReference>
<feature type="transmembrane region" description="Helical" evidence="9">
    <location>
        <begin position="175"/>
        <end position="193"/>
    </location>
</feature>
<evidence type="ECO:0000256" key="6">
    <source>
        <dbReference type="ARBA" id="ARBA00023136"/>
    </source>
</evidence>
<keyword evidence="5 9" id="KW-1133">Transmembrane helix</keyword>
<evidence type="ECO:0000256" key="2">
    <source>
        <dbReference type="ARBA" id="ARBA00004613"/>
    </source>
</evidence>
<organism evidence="10 11">
    <name type="scientific">Anser cygnoides</name>
    <name type="common">Swan goose</name>
    <dbReference type="NCBI Taxonomy" id="8845"/>
    <lineage>
        <taxon>Eukaryota</taxon>
        <taxon>Metazoa</taxon>
        <taxon>Chordata</taxon>
        <taxon>Craniata</taxon>
        <taxon>Vertebrata</taxon>
        <taxon>Euteleostomi</taxon>
        <taxon>Archelosauria</taxon>
        <taxon>Archosauria</taxon>
        <taxon>Dinosauria</taxon>
        <taxon>Saurischia</taxon>
        <taxon>Theropoda</taxon>
        <taxon>Coelurosauria</taxon>
        <taxon>Aves</taxon>
        <taxon>Neognathae</taxon>
        <taxon>Galloanserae</taxon>
        <taxon>Anseriformes</taxon>
        <taxon>Anatidae</taxon>
        <taxon>Anserinae</taxon>
        <taxon>Anser</taxon>
    </lineage>
</organism>
<keyword evidence="7" id="KW-0325">Glycoprotein</keyword>
<feature type="region of interest" description="Disordered" evidence="8">
    <location>
        <begin position="203"/>
        <end position="241"/>
    </location>
</feature>
<dbReference type="PANTHER" id="PTHR14470">
    <property type="entry name" value="FIBRONECTIN TYPE III DOMAIN-CONTAINING PROTEIN"/>
    <property type="match status" value="1"/>
</dbReference>
<feature type="region of interest" description="Disordered" evidence="8">
    <location>
        <begin position="42"/>
        <end position="87"/>
    </location>
</feature>
<proteinExistence type="predicted"/>
<accession>A0A8B9DZ16</accession>
<keyword evidence="4 9" id="KW-0812">Transmembrane</keyword>
<evidence type="ECO:0000256" key="3">
    <source>
        <dbReference type="ARBA" id="ARBA00022525"/>
    </source>
</evidence>
<keyword evidence="6 9" id="KW-0472">Membrane</keyword>
<dbReference type="GO" id="GO:0005576">
    <property type="term" value="C:extracellular region"/>
    <property type="evidence" value="ECO:0007669"/>
    <property type="project" value="UniProtKB-SubCell"/>
</dbReference>
<dbReference type="PANTHER" id="PTHR14470:SF2">
    <property type="entry name" value="FIBRONECTIN TYPE III DOMAIN-CONTAINING PROTEIN 4"/>
    <property type="match status" value="1"/>
</dbReference>